<accession>A0AB34JVJ9</accession>
<evidence type="ECO:0000313" key="2">
    <source>
        <dbReference type="EMBL" id="KAL1525930.1"/>
    </source>
</evidence>
<evidence type="ECO:0000256" key="1">
    <source>
        <dbReference type="SAM" id="MobiDB-lite"/>
    </source>
</evidence>
<keyword evidence="3" id="KW-1185">Reference proteome</keyword>
<feature type="region of interest" description="Disordered" evidence="1">
    <location>
        <begin position="1"/>
        <end position="28"/>
    </location>
</feature>
<gene>
    <name evidence="2" type="ORF">AB1Y20_020756</name>
</gene>
<proteinExistence type="predicted"/>
<comment type="caution">
    <text evidence="2">The sequence shown here is derived from an EMBL/GenBank/DDBJ whole genome shotgun (WGS) entry which is preliminary data.</text>
</comment>
<reference evidence="2 3" key="1">
    <citation type="journal article" date="2024" name="Science">
        <title>Giant polyketide synthase enzymes in the biosynthesis of giant marine polyether toxins.</title>
        <authorList>
            <person name="Fallon T.R."/>
            <person name="Shende V.V."/>
            <person name="Wierzbicki I.H."/>
            <person name="Pendleton A.L."/>
            <person name="Watervoot N.F."/>
            <person name="Auber R.P."/>
            <person name="Gonzalez D.J."/>
            <person name="Wisecaver J.H."/>
            <person name="Moore B.S."/>
        </authorList>
    </citation>
    <scope>NUCLEOTIDE SEQUENCE [LARGE SCALE GENOMIC DNA]</scope>
    <source>
        <strain evidence="2 3">12B1</strain>
    </source>
</reference>
<dbReference type="Proteomes" id="UP001515480">
    <property type="component" value="Unassembled WGS sequence"/>
</dbReference>
<dbReference type="AlphaFoldDB" id="A0AB34JVJ9"/>
<protein>
    <submittedName>
        <fullName evidence="2">Uncharacterized protein</fullName>
    </submittedName>
</protein>
<name>A0AB34JVJ9_PRYPA</name>
<evidence type="ECO:0000313" key="3">
    <source>
        <dbReference type="Proteomes" id="UP001515480"/>
    </source>
</evidence>
<sequence length="212" mass="23837">MPPSPEDREVAAILGAEDDEEDDDRPRPPACARLTATVVEAPRNGMGPIFVAEVVQSRRRRCRRRVPPGDKSFHARMRDDLAMAYFCFMQKQLYHACTRKVEGRPLALPIGVCPHVNASHVFTNICSRFGVGIEDDAHERRSQVTYSVTLTSVAHVEEFCSFHLKWDNARANLRFTRGGCLTIVPPPIIIQWCHLGLNGLLTIYLHGHIIKA</sequence>
<feature type="compositionally biased region" description="Basic and acidic residues" evidence="1">
    <location>
        <begin position="1"/>
        <end position="10"/>
    </location>
</feature>
<dbReference type="EMBL" id="JBGBPQ010000004">
    <property type="protein sequence ID" value="KAL1525930.1"/>
    <property type="molecule type" value="Genomic_DNA"/>
</dbReference>
<organism evidence="2 3">
    <name type="scientific">Prymnesium parvum</name>
    <name type="common">Toxic golden alga</name>
    <dbReference type="NCBI Taxonomy" id="97485"/>
    <lineage>
        <taxon>Eukaryota</taxon>
        <taxon>Haptista</taxon>
        <taxon>Haptophyta</taxon>
        <taxon>Prymnesiophyceae</taxon>
        <taxon>Prymnesiales</taxon>
        <taxon>Prymnesiaceae</taxon>
        <taxon>Prymnesium</taxon>
    </lineage>
</organism>